<name>A0A401GXP0_9APHY</name>
<reference evidence="1 2" key="1">
    <citation type="journal article" date="2018" name="Sci. Rep.">
        <title>Genome sequence of the cauliflower mushroom Sparassis crispa (Hanabiratake) and its association with beneficial usage.</title>
        <authorList>
            <person name="Kiyama R."/>
            <person name="Furutani Y."/>
            <person name="Kawaguchi K."/>
            <person name="Nakanishi T."/>
        </authorList>
    </citation>
    <scope>NUCLEOTIDE SEQUENCE [LARGE SCALE GENOMIC DNA]</scope>
</reference>
<dbReference type="AlphaFoldDB" id="A0A401GXP0"/>
<organism evidence="1 2">
    <name type="scientific">Sparassis crispa</name>
    <dbReference type="NCBI Taxonomy" id="139825"/>
    <lineage>
        <taxon>Eukaryota</taxon>
        <taxon>Fungi</taxon>
        <taxon>Dikarya</taxon>
        <taxon>Basidiomycota</taxon>
        <taxon>Agaricomycotina</taxon>
        <taxon>Agaricomycetes</taxon>
        <taxon>Polyporales</taxon>
        <taxon>Sparassidaceae</taxon>
        <taxon>Sparassis</taxon>
    </lineage>
</organism>
<dbReference type="GeneID" id="38783905"/>
<evidence type="ECO:0000313" key="1">
    <source>
        <dbReference type="EMBL" id="GBE86988.1"/>
    </source>
</evidence>
<accession>A0A401GXP0</accession>
<dbReference type="InParanoid" id="A0A401GXP0"/>
<protein>
    <submittedName>
        <fullName evidence="1">Uncharacterized protein</fullName>
    </submittedName>
</protein>
<dbReference type="Proteomes" id="UP000287166">
    <property type="component" value="Unassembled WGS sequence"/>
</dbReference>
<keyword evidence="2" id="KW-1185">Reference proteome</keyword>
<dbReference type="RefSeq" id="XP_027617901.1">
    <property type="nucleotide sequence ID" value="XM_027762100.1"/>
</dbReference>
<dbReference type="EMBL" id="BFAD01000010">
    <property type="protein sequence ID" value="GBE86988.1"/>
    <property type="molecule type" value="Genomic_DNA"/>
</dbReference>
<comment type="caution">
    <text evidence="1">The sequence shown here is derived from an EMBL/GenBank/DDBJ whole genome shotgun (WGS) entry which is preliminary data.</text>
</comment>
<gene>
    <name evidence="1" type="ORF">SCP_1002340</name>
</gene>
<proteinExistence type="predicted"/>
<sequence length="148" mass="17077">MPGLPERRPNNNRRQYYGFLLPTADKFFFHYCEIKSVPLTREDGVRLDPFWMGWKSFEKAVGCLTLPQNVILGEDDSKETEFDGEAYCLALASDPKLSYLKGLNPMEEQICTIIKELNECGVAVTRSDLLWYRGGIYEDILWMPDPVE</sequence>
<evidence type="ECO:0000313" key="2">
    <source>
        <dbReference type="Proteomes" id="UP000287166"/>
    </source>
</evidence>